<comment type="caution">
    <text evidence="1">The sequence shown here is derived from an EMBL/GenBank/DDBJ whole genome shotgun (WGS) entry which is preliminary data.</text>
</comment>
<gene>
    <name evidence="1" type="ORF">FHS11_000536</name>
</gene>
<keyword evidence="2" id="KW-1185">Reference proteome</keyword>
<evidence type="ECO:0000313" key="2">
    <source>
        <dbReference type="Proteomes" id="UP000539265"/>
    </source>
</evidence>
<dbReference type="EMBL" id="JACHWX010000001">
    <property type="protein sequence ID" value="MBB3054132.1"/>
    <property type="molecule type" value="Genomic_DNA"/>
</dbReference>
<evidence type="ECO:0008006" key="3">
    <source>
        <dbReference type="Google" id="ProtNLM"/>
    </source>
</evidence>
<dbReference type="AlphaFoldDB" id="A0A839S9U6"/>
<proteinExistence type="predicted"/>
<name>A0A839S9U6_9SPHI</name>
<dbReference type="Proteomes" id="UP000539265">
    <property type="component" value="Unassembled WGS sequence"/>
</dbReference>
<organism evidence="1 2">
    <name type="scientific">Mucilaginibacter gotjawali</name>
    <dbReference type="NCBI Taxonomy" id="1550579"/>
    <lineage>
        <taxon>Bacteria</taxon>
        <taxon>Pseudomonadati</taxon>
        <taxon>Bacteroidota</taxon>
        <taxon>Sphingobacteriia</taxon>
        <taxon>Sphingobacteriales</taxon>
        <taxon>Sphingobacteriaceae</taxon>
        <taxon>Mucilaginibacter</taxon>
    </lineage>
</organism>
<dbReference type="RefSeq" id="WP_183475768.1">
    <property type="nucleotide sequence ID" value="NZ_JACHWX010000001.1"/>
</dbReference>
<sequence length="199" mass="21433">MKKIILSLIVFGATISLASAQILPAFQIGLKAGTNLSSLNSTASETFSGSNRAGYLVGVWTRFGAVGFNFQPEMYLTSKNVDVTSSSGGVTRAKFTSIDVPLLFGGKFGALGLGGRFYTGPVVSFAIDKNQSFDSAAGKVFSLNYQDQNFAWQFGTGLDIKRISVDLRYEAGITKQTYDGRQTRISLFNLSLAYSLVKL</sequence>
<reference evidence="1" key="1">
    <citation type="submission" date="2020-08" db="EMBL/GenBank/DDBJ databases">
        <title>Genomic Encyclopedia of Type Strains, Phase III (KMG-III): the genomes of soil and plant-associated and newly described type strains.</title>
        <authorList>
            <person name="Whitman W."/>
        </authorList>
    </citation>
    <scope>NUCLEOTIDE SEQUENCE [LARGE SCALE GENOMIC DNA]</scope>
    <source>
        <strain evidence="1">CECT 8628</strain>
    </source>
</reference>
<protein>
    <recommendedName>
        <fullName evidence="3">Outer membrane protein beta-barrel domain-containing protein</fullName>
    </recommendedName>
</protein>
<accession>A0A839S9U6</accession>
<evidence type="ECO:0000313" key="1">
    <source>
        <dbReference type="EMBL" id="MBB3054132.1"/>
    </source>
</evidence>